<dbReference type="GO" id="GO:0004377">
    <property type="term" value="F:GDP-Man:Man(3)GlcNAc(2)-PP-Dol alpha-1,2-mannosyltransferase activity"/>
    <property type="evidence" value="ECO:0007669"/>
    <property type="project" value="InterPro"/>
</dbReference>
<dbReference type="EMBL" id="AOIK01000025">
    <property type="protein sequence ID" value="ELY87077.1"/>
    <property type="molecule type" value="Genomic_DNA"/>
</dbReference>
<accession>L9ZNF9</accession>
<evidence type="ECO:0000313" key="2">
    <source>
        <dbReference type="EMBL" id="ELY87077.1"/>
    </source>
</evidence>
<keyword evidence="3" id="KW-1185">Reference proteome</keyword>
<name>L9ZNF9_NATA2</name>
<dbReference type="SUPFAM" id="SSF53756">
    <property type="entry name" value="UDP-Glycosyltransferase/glycogen phosphorylase"/>
    <property type="match status" value="1"/>
</dbReference>
<evidence type="ECO:0000259" key="1">
    <source>
        <dbReference type="Pfam" id="PF00534"/>
    </source>
</evidence>
<comment type="caution">
    <text evidence="2">The sequence shown here is derived from an EMBL/GenBank/DDBJ whole genome shotgun (WGS) entry which is preliminary data.</text>
</comment>
<feature type="domain" description="Glycosyl transferase family 1" evidence="1">
    <location>
        <begin position="183"/>
        <end position="335"/>
    </location>
</feature>
<dbReference type="GO" id="GO:0006487">
    <property type="term" value="P:protein N-linked glycosylation"/>
    <property type="evidence" value="ECO:0007669"/>
    <property type="project" value="TreeGrafter"/>
</dbReference>
<organism evidence="2 3">
    <name type="scientific">Natrinema altunense (strain JCM 12890 / CGMCC 1.3731 / AJ2)</name>
    <dbReference type="NCBI Taxonomy" id="1227494"/>
    <lineage>
        <taxon>Archaea</taxon>
        <taxon>Methanobacteriati</taxon>
        <taxon>Methanobacteriota</taxon>
        <taxon>Stenosarchaea group</taxon>
        <taxon>Halobacteria</taxon>
        <taxon>Halobacteriales</taxon>
        <taxon>Natrialbaceae</taxon>
        <taxon>Natrinema</taxon>
    </lineage>
</organism>
<gene>
    <name evidence="2" type="ORF">C485_09182</name>
</gene>
<evidence type="ECO:0000313" key="3">
    <source>
        <dbReference type="Proteomes" id="UP000011511"/>
    </source>
</evidence>
<dbReference type="PANTHER" id="PTHR45919:SF1">
    <property type="entry name" value="GDP-MAN:MAN(3)GLCNAC(2)-PP-DOL ALPHA-1,2-MANNOSYLTRANSFERASE"/>
    <property type="match status" value="1"/>
</dbReference>
<dbReference type="Pfam" id="PF00534">
    <property type="entry name" value="Glycos_transf_1"/>
    <property type="match status" value="1"/>
</dbReference>
<dbReference type="InterPro" id="IPR038013">
    <property type="entry name" value="ALG11"/>
</dbReference>
<reference evidence="2 3" key="1">
    <citation type="journal article" date="2014" name="PLoS Genet.">
        <title>Phylogenetically driven sequencing of extremely halophilic archaea reveals strategies for static and dynamic osmo-response.</title>
        <authorList>
            <person name="Becker E.A."/>
            <person name="Seitzer P.M."/>
            <person name="Tritt A."/>
            <person name="Larsen D."/>
            <person name="Krusor M."/>
            <person name="Yao A.I."/>
            <person name="Wu D."/>
            <person name="Madern D."/>
            <person name="Eisen J.A."/>
            <person name="Darling A.E."/>
            <person name="Facciotti M.T."/>
        </authorList>
    </citation>
    <scope>NUCLEOTIDE SEQUENCE [LARGE SCALE GENOMIC DNA]</scope>
    <source>
        <strain evidence="2 3">JCM 12890</strain>
    </source>
</reference>
<dbReference type="GO" id="GO:0016020">
    <property type="term" value="C:membrane"/>
    <property type="evidence" value="ECO:0007669"/>
    <property type="project" value="TreeGrafter"/>
</dbReference>
<dbReference type="Proteomes" id="UP000011511">
    <property type="component" value="Unassembled WGS sequence"/>
</dbReference>
<dbReference type="AlphaFoldDB" id="L9ZNF9"/>
<dbReference type="Gene3D" id="3.40.50.2000">
    <property type="entry name" value="Glycogen Phosphorylase B"/>
    <property type="match status" value="1"/>
</dbReference>
<dbReference type="PANTHER" id="PTHR45919">
    <property type="entry name" value="GDP-MAN:MAN(3)GLCNAC(2)-PP-DOL ALPHA-1,2-MANNOSYLTRANSFERASE"/>
    <property type="match status" value="1"/>
</dbReference>
<proteinExistence type="predicted"/>
<sequence length="364" mass="41596">MHVLEALQKKYDVTLVTFTDPNLQEQNEHYKTNVNNIHTDQVGSFGPIVRRSLEISKMISGIQLGRLHAAVFDRLVRSWLVENFDLTFATGSELTIDGPSIQYIHYPWYGREKLPEELEHLSQWERLHDRLCESISGHEYSNISSKNIITNSDWTGEVVEQIYGISPKTIYPPVKTDDLYEVSWKERENGFVCIGRITPSKNIHRNIKIIDRLREKGHNVHLHIIGPISNGNYSQKICDLAEDRSYISLEGKVSRDRLVDLVCTHRYGIHGMENEHFGIAVAELVAAGTIPFVPNSGGQQEIVNREEQIIYDSVPSAMKKIDIVLSESDIQKSIKKGLPEIDEQFGPDRFKKKIRDVVAETLHD</sequence>
<keyword evidence="2" id="KW-0808">Transferase</keyword>
<dbReference type="InterPro" id="IPR001296">
    <property type="entry name" value="Glyco_trans_1"/>
</dbReference>
<protein>
    <submittedName>
        <fullName evidence="2">Group 1 glycosyl transferase</fullName>
    </submittedName>
</protein>